<evidence type="ECO:0000313" key="1">
    <source>
        <dbReference type="EMBL" id="KRZ52416.1"/>
    </source>
</evidence>
<dbReference type="AlphaFoldDB" id="A0A0V1KYN0"/>
<name>A0A0V1KYN0_9BILA</name>
<evidence type="ECO:0000313" key="2">
    <source>
        <dbReference type="Proteomes" id="UP000054721"/>
    </source>
</evidence>
<protein>
    <submittedName>
        <fullName evidence="1">Uncharacterized protein</fullName>
    </submittedName>
</protein>
<accession>A0A0V1KYN0</accession>
<proteinExistence type="predicted"/>
<dbReference type="Proteomes" id="UP000054721">
    <property type="component" value="Unassembled WGS sequence"/>
</dbReference>
<sequence>MLDDHLDPFITMREQNEMLCFHRQIRATQATSNHYDSNLVEVQAEFAQLFPRSCHMRPHRLGIFNAYGQIPIFLLLFKSALTVCK</sequence>
<gene>
    <name evidence="1" type="ORF">T02_15753</name>
</gene>
<keyword evidence="2" id="KW-1185">Reference proteome</keyword>
<comment type="caution">
    <text evidence="1">The sequence shown here is derived from an EMBL/GenBank/DDBJ whole genome shotgun (WGS) entry which is preliminary data.</text>
</comment>
<organism evidence="1 2">
    <name type="scientific">Trichinella nativa</name>
    <dbReference type="NCBI Taxonomy" id="6335"/>
    <lineage>
        <taxon>Eukaryota</taxon>
        <taxon>Metazoa</taxon>
        <taxon>Ecdysozoa</taxon>
        <taxon>Nematoda</taxon>
        <taxon>Enoplea</taxon>
        <taxon>Dorylaimia</taxon>
        <taxon>Trichinellida</taxon>
        <taxon>Trichinellidae</taxon>
        <taxon>Trichinella</taxon>
    </lineage>
</organism>
<dbReference type="EMBL" id="JYDW01000194">
    <property type="protein sequence ID" value="KRZ52416.1"/>
    <property type="molecule type" value="Genomic_DNA"/>
</dbReference>
<reference evidence="1" key="1">
    <citation type="submission" date="2015-05" db="EMBL/GenBank/DDBJ databases">
        <title>Evolution of Trichinella species and genotypes.</title>
        <authorList>
            <person name="Korhonen P.K."/>
            <person name="Edoardo P."/>
            <person name="Giuseppe L.R."/>
            <person name="Gasser R.B."/>
        </authorList>
    </citation>
    <scope>NUCLEOTIDE SEQUENCE [LARGE SCALE GENOMIC DNA]</scope>
    <source>
        <strain evidence="1">ISS10</strain>
    </source>
</reference>